<sequence length="192" mass="21167">MNSFYTNKELAAIGFKSVGENVYISKKSSIYSPEKMTIGNDVRIDDFCILSGKITIKNFVHIAAYSALYGGSDGIEIEDFANISSRVSIYSITDDYSGETMTNPMIPHDFKKVCSKQVYIGKHVIIGSTSVVLPGCIIKEGGSFGAFSFISKSTCAWSIYAGIPVKKLRDRKKDLLILEKKFKSKLGILEES</sequence>
<name>A0A2Y9BP16_9FIRM</name>
<dbReference type="RefSeq" id="WP_109733757.1">
    <property type="nucleotide sequence ID" value="NZ_BAAACK010000008.1"/>
</dbReference>
<dbReference type="OrthoDB" id="9801697at2"/>
<dbReference type="EMBL" id="QGDL01000021">
    <property type="protein sequence ID" value="PWJ20738.1"/>
    <property type="molecule type" value="Genomic_DNA"/>
</dbReference>
<dbReference type="GO" id="GO:0016746">
    <property type="term" value="F:acyltransferase activity"/>
    <property type="evidence" value="ECO:0007669"/>
    <property type="project" value="UniProtKB-KW"/>
</dbReference>
<proteinExistence type="predicted"/>
<evidence type="ECO:0000313" key="3">
    <source>
        <dbReference type="EMBL" id="PWJ20738.1"/>
    </source>
</evidence>
<dbReference type="InterPro" id="IPR050179">
    <property type="entry name" value="Trans_hexapeptide_repeat"/>
</dbReference>
<gene>
    <name evidence="3" type="ORF">A8806_12154</name>
</gene>
<accession>A0A2Y9BP16</accession>
<keyword evidence="4" id="KW-1185">Reference proteome</keyword>
<organism evidence="3 4">
    <name type="scientific">Faecalicatena orotica</name>
    <dbReference type="NCBI Taxonomy" id="1544"/>
    <lineage>
        <taxon>Bacteria</taxon>
        <taxon>Bacillati</taxon>
        <taxon>Bacillota</taxon>
        <taxon>Clostridia</taxon>
        <taxon>Lachnospirales</taxon>
        <taxon>Lachnospiraceae</taxon>
        <taxon>Faecalicatena</taxon>
    </lineage>
</organism>
<comment type="caution">
    <text evidence="3">The sequence shown here is derived from an EMBL/GenBank/DDBJ whole genome shotgun (WGS) entry which is preliminary data.</text>
</comment>
<evidence type="ECO:0000256" key="2">
    <source>
        <dbReference type="ARBA" id="ARBA00023315"/>
    </source>
</evidence>
<keyword evidence="1 3" id="KW-0808">Transferase</keyword>
<evidence type="ECO:0000256" key="1">
    <source>
        <dbReference type="ARBA" id="ARBA00022679"/>
    </source>
</evidence>
<dbReference type="AlphaFoldDB" id="A0A2Y9BP16"/>
<dbReference type="Gene3D" id="2.160.10.10">
    <property type="entry name" value="Hexapeptide repeat proteins"/>
    <property type="match status" value="1"/>
</dbReference>
<dbReference type="SUPFAM" id="SSF51161">
    <property type="entry name" value="Trimeric LpxA-like enzymes"/>
    <property type="match status" value="1"/>
</dbReference>
<protein>
    <submittedName>
        <fullName evidence="3">Galactoside O-acetyltransferase</fullName>
    </submittedName>
</protein>
<dbReference type="PANTHER" id="PTHR43300:SF12">
    <property type="entry name" value="CHLORAMPHENICOL ACETYLTRANSFERASE"/>
    <property type="match status" value="1"/>
</dbReference>
<dbReference type="PANTHER" id="PTHR43300">
    <property type="entry name" value="ACETYLTRANSFERASE"/>
    <property type="match status" value="1"/>
</dbReference>
<evidence type="ECO:0000313" key="4">
    <source>
        <dbReference type="Proteomes" id="UP000245845"/>
    </source>
</evidence>
<reference evidence="3 4" key="1">
    <citation type="submission" date="2018-05" db="EMBL/GenBank/DDBJ databases">
        <title>The Hungate 1000. A catalogue of reference genomes from the rumen microbiome.</title>
        <authorList>
            <person name="Kelly W."/>
        </authorList>
    </citation>
    <scope>NUCLEOTIDE SEQUENCE [LARGE SCALE GENOMIC DNA]</scope>
    <source>
        <strain evidence="3 4">NLAE-zl-C242</strain>
    </source>
</reference>
<dbReference type="InterPro" id="IPR011004">
    <property type="entry name" value="Trimer_LpxA-like_sf"/>
</dbReference>
<dbReference type="Proteomes" id="UP000245845">
    <property type="component" value="Unassembled WGS sequence"/>
</dbReference>
<keyword evidence="2" id="KW-0012">Acyltransferase</keyword>